<dbReference type="FunFam" id="1.10.275.10:FF:000005">
    <property type="entry name" value="Histidine ammonia-lyase"/>
    <property type="match status" value="1"/>
</dbReference>
<dbReference type="EMBL" id="AB937114">
    <property type="protein sequence ID" value="BAP27947.1"/>
    <property type="molecule type" value="Genomic_DNA"/>
</dbReference>
<evidence type="ECO:0000313" key="3">
    <source>
        <dbReference type="EMBL" id="BAP27947.1"/>
    </source>
</evidence>
<sequence length="609" mass="64809">MDGTAVSTPSARASKTRVPTSPCRIPRIREIPRHKRPQGARNDRRHTSPVRRAPLHPAPTEGITHIMHGSTAADVRAKAELAIDGHTLTVSDVVAAARGKDDAPRVTLAEDTVRRMLKSIELKGQVIEAGIPVYGVTSGFGDSNTRQISGKKAEDLQKNLIRFLSCGIGPVAAEDVIRATMVIRANCLARGYSAVRPEVVELLLECLNHDVLAPIPERGSVGASGDLVPLSYIAALVTGQGRALHEGEEKSSADALAAVGLAPAVLEAKEGLALVNGTSFMSGFAALALHDAAELAFAADLSTALTSQVLQGNPGHFAPFVFDQKPHTGTRRSAHTIRDLLGNPEDRDPGVAQRDASLSEAGFRELEEPIQDRYSIRCAPHVIGVLRDTLDWATNWVDIEINSTNDNPLFDIDAGVVRNGGNFYGGHVGQAMDSLKTAVASVADLLDRQLELVVDEKFNNGLTPNLIPRFEADSWDAGMHHGFKGMQIAASGLTAEALKNTMPATSFSRSTEAHNQDKVSMATIAARDARTAVELVRQVTAIHLLALAQAADLRGTEVLSGPTKAAYDLIRSVSPALEGDRPLEGDIQRVTALIASGELREAAEAALTD</sequence>
<dbReference type="InterPro" id="IPR001106">
    <property type="entry name" value="Aromatic_Lyase"/>
</dbReference>
<dbReference type="AlphaFoldDB" id="A0A077K953"/>
<reference evidence="3" key="1">
    <citation type="journal article" date="2014" name="J. Am. Chem. Soc.">
        <title>A methyltransferase initiates terpene cyclization in teleocidin B biosynthesis.</title>
        <authorList>
            <person name="Awakawa T."/>
            <person name="Zhang L."/>
            <person name="Wakimoto T."/>
            <person name="Hoshino S."/>
            <person name="Mori T."/>
            <person name="Ito T."/>
            <person name="Ishikawa J."/>
            <person name="Tanner M.E."/>
            <person name="Abe I."/>
        </authorList>
    </citation>
    <scope>NUCLEOTIDE SEQUENCE</scope>
    <source>
        <strain evidence="3">NBRC 12747</strain>
    </source>
</reference>
<name>A0A077K953_9ACTN</name>
<dbReference type="InterPro" id="IPR022313">
    <property type="entry name" value="Phe/His_NH3-lyase_AS"/>
</dbReference>
<dbReference type="GO" id="GO:0016841">
    <property type="term" value="F:ammonia-lyase activity"/>
    <property type="evidence" value="ECO:0007669"/>
    <property type="project" value="InterPro"/>
</dbReference>
<protein>
    <submittedName>
        <fullName evidence="3">Lyase</fullName>
    </submittedName>
</protein>
<dbReference type="Pfam" id="PF00221">
    <property type="entry name" value="Lyase_aromatic"/>
    <property type="match status" value="1"/>
</dbReference>
<dbReference type="CDD" id="cd00332">
    <property type="entry name" value="PAL-HAL"/>
    <property type="match status" value="1"/>
</dbReference>
<dbReference type="SUPFAM" id="SSF48557">
    <property type="entry name" value="L-aspartase-like"/>
    <property type="match status" value="1"/>
</dbReference>
<feature type="compositionally biased region" description="Polar residues" evidence="2">
    <location>
        <begin position="1"/>
        <end position="19"/>
    </location>
</feature>
<dbReference type="PANTHER" id="PTHR10362">
    <property type="entry name" value="HISTIDINE AMMONIA-LYASE"/>
    <property type="match status" value="1"/>
</dbReference>
<proteinExistence type="predicted"/>
<evidence type="ECO:0000256" key="1">
    <source>
        <dbReference type="ARBA" id="ARBA00023239"/>
    </source>
</evidence>
<keyword evidence="1 3" id="KW-0456">Lyase</keyword>
<dbReference type="Gene3D" id="1.10.275.10">
    <property type="entry name" value="Fumarase/aspartase (N-terminal domain)"/>
    <property type="match status" value="1"/>
</dbReference>
<feature type="region of interest" description="Disordered" evidence="2">
    <location>
        <begin position="1"/>
        <end position="63"/>
    </location>
</feature>
<dbReference type="PROSITE" id="PS00488">
    <property type="entry name" value="PAL_HISTIDASE"/>
    <property type="match status" value="1"/>
</dbReference>
<accession>A0A077K953</accession>
<dbReference type="InterPro" id="IPR008948">
    <property type="entry name" value="L-Aspartase-like"/>
</dbReference>
<evidence type="ECO:0000256" key="2">
    <source>
        <dbReference type="SAM" id="MobiDB-lite"/>
    </source>
</evidence>
<dbReference type="Gene3D" id="1.20.200.10">
    <property type="entry name" value="Fumarase/aspartase (Central domain)"/>
    <property type="match status" value="1"/>
</dbReference>
<organism evidence="3">
    <name type="scientific">Streptomyces blastmyceticus</name>
    <dbReference type="NCBI Taxonomy" id="68180"/>
    <lineage>
        <taxon>Bacteria</taxon>
        <taxon>Bacillati</taxon>
        <taxon>Actinomycetota</taxon>
        <taxon>Actinomycetes</taxon>
        <taxon>Kitasatosporales</taxon>
        <taxon>Streptomycetaceae</taxon>
        <taxon>Streptomyces</taxon>
    </lineage>
</organism>
<dbReference type="InterPro" id="IPR024083">
    <property type="entry name" value="Fumarase/histidase_N"/>
</dbReference>